<proteinExistence type="predicted"/>
<dbReference type="Proteomes" id="UP001595912">
    <property type="component" value="Unassembled WGS sequence"/>
</dbReference>
<protein>
    <submittedName>
        <fullName evidence="1">Uncharacterized protein</fullName>
    </submittedName>
</protein>
<comment type="caution">
    <text evidence="1">The sequence shown here is derived from an EMBL/GenBank/DDBJ whole genome shotgun (WGS) entry which is preliminary data.</text>
</comment>
<name>A0ABV9WG75_9ACTN</name>
<gene>
    <name evidence="1" type="ORF">ACFPIJ_57435</name>
</gene>
<evidence type="ECO:0000313" key="2">
    <source>
        <dbReference type="Proteomes" id="UP001595912"/>
    </source>
</evidence>
<keyword evidence="2" id="KW-1185">Reference proteome</keyword>
<reference evidence="2" key="1">
    <citation type="journal article" date="2019" name="Int. J. Syst. Evol. Microbiol.">
        <title>The Global Catalogue of Microorganisms (GCM) 10K type strain sequencing project: providing services to taxonomists for standard genome sequencing and annotation.</title>
        <authorList>
            <consortium name="The Broad Institute Genomics Platform"/>
            <consortium name="The Broad Institute Genome Sequencing Center for Infectious Disease"/>
            <person name="Wu L."/>
            <person name="Ma J."/>
        </authorList>
    </citation>
    <scope>NUCLEOTIDE SEQUENCE [LARGE SCALE GENOMIC DNA]</scope>
    <source>
        <strain evidence="2">CGMCC 4.7152</strain>
    </source>
</reference>
<dbReference type="EMBL" id="JBHSIU010000122">
    <property type="protein sequence ID" value="MFC5007384.1"/>
    <property type="molecule type" value="Genomic_DNA"/>
</dbReference>
<evidence type="ECO:0000313" key="1">
    <source>
        <dbReference type="EMBL" id="MFC5007384.1"/>
    </source>
</evidence>
<organism evidence="1 2">
    <name type="scientific">Dactylosporangium cerinum</name>
    <dbReference type="NCBI Taxonomy" id="1434730"/>
    <lineage>
        <taxon>Bacteria</taxon>
        <taxon>Bacillati</taxon>
        <taxon>Actinomycetota</taxon>
        <taxon>Actinomycetes</taxon>
        <taxon>Micromonosporales</taxon>
        <taxon>Micromonosporaceae</taxon>
        <taxon>Dactylosporangium</taxon>
    </lineage>
</organism>
<accession>A0ABV9WG75</accession>
<sequence>MIGFVSVGDSGGERDGLEDQRRSDAIVAFLGAGLLSPPSRAVMVSALAGARRAVKEHQARHAAIDSWLAGEIRLRGVRENAAVLAVLEVPERRADVAAMYRTGHPDRVAVLELVVAVLARS</sequence>
<dbReference type="RefSeq" id="WP_380128029.1">
    <property type="nucleotide sequence ID" value="NZ_JBHSIU010000122.1"/>
</dbReference>